<evidence type="ECO:0000256" key="2">
    <source>
        <dbReference type="ARBA" id="ARBA00022475"/>
    </source>
</evidence>
<dbReference type="AlphaFoldDB" id="A0A2R2ZJI1"/>
<feature type="transmembrane region" description="Helical" evidence="7">
    <location>
        <begin position="84"/>
        <end position="106"/>
    </location>
</feature>
<sequence>MCPLMLLIIGNDKYGLNLTYHFSKNAGCVNCTENRLNMKKLKNFRWQMILLVCFITIINYLDRTALGVAAPTIMETTGITKEQYSWIVSAFQLAYTIGQPIMGFFIDTIGLKIGFAICAVIWGLATMGHALTGSWQGLAFMRAIMGFSEASAIPAGVKTASTWFPAKERGIATGVFNMGTSFGAMLAPPLIAWCILFHSWQFAFIVSGSLALLAAIIWFVFYKDPKDAKRLSDEERAYIEAGQEKHLQEGKREKTSIINILKQRNFWGIGIARFLADPAWGTINFWVPIFFVETLHFSLKEIAMFVWLPFLMADLGCLASGFVAKFFNDRGVTLINSRRITFTIGAVIMTTIGFVSIVENPYVAVLLISIGGFAHQLLSTVAATLGADLFKKNEVATAVGMAGACAWTGQLIFNLFIGAFVGIIGFGPFFIALAAFDVVGAIVLWIFIREKTPQLMTATSNIN</sequence>
<evidence type="ECO:0000256" key="1">
    <source>
        <dbReference type="ARBA" id="ARBA00004141"/>
    </source>
</evidence>
<dbReference type="InterPro" id="IPR036259">
    <property type="entry name" value="MFS_trans_sf"/>
</dbReference>
<dbReference type="GO" id="GO:0016020">
    <property type="term" value="C:membrane"/>
    <property type="evidence" value="ECO:0007669"/>
    <property type="project" value="UniProtKB-SubCell"/>
</dbReference>
<comment type="similarity">
    <text evidence="6">Belongs to the major facilitator superfamily. Phthalate permease family.</text>
</comment>
<feature type="transmembrane region" description="Helical" evidence="7">
    <location>
        <begin position="399"/>
        <end position="423"/>
    </location>
</feature>
<organism evidence="9">
    <name type="scientific">Escherichia coli</name>
    <dbReference type="NCBI Taxonomy" id="562"/>
    <lineage>
        <taxon>Bacteria</taxon>
        <taxon>Pseudomonadati</taxon>
        <taxon>Pseudomonadota</taxon>
        <taxon>Gammaproteobacteria</taxon>
        <taxon>Enterobacterales</taxon>
        <taxon>Enterobacteriaceae</taxon>
        <taxon>Escherichia</taxon>
    </lineage>
</organism>
<dbReference type="InterPro" id="IPR020846">
    <property type="entry name" value="MFS_dom"/>
</dbReference>
<dbReference type="Pfam" id="PF07690">
    <property type="entry name" value="MFS_1"/>
    <property type="match status" value="1"/>
</dbReference>
<dbReference type="EMBL" id="MG780294">
    <property type="protein sequence ID" value="AUV50298.1"/>
    <property type="molecule type" value="Genomic_DNA"/>
</dbReference>
<dbReference type="PIRSF" id="PIRSF002808">
    <property type="entry name" value="Hexose_phosphate_transp"/>
    <property type="match status" value="1"/>
</dbReference>
<feature type="transmembrane region" description="Helical" evidence="7">
    <location>
        <begin position="304"/>
        <end position="328"/>
    </location>
</feature>
<dbReference type="PROSITE" id="PS50850">
    <property type="entry name" value="MFS"/>
    <property type="match status" value="1"/>
</dbReference>
<feature type="transmembrane region" description="Helical" evidence="7">
    <location>
        <begin position="113"/>
        <end position="131"/>
    </location>
</feature>
<evidence type="ECO:0000256" key="6">
    <source>
        <dbReference type="ARBA" id="ARBA00038514"/>
    </source>
</evidence>
<dbReference type="Gene3D" id="1.20.1250.20">
    <property type="entry name" value="MFS general substrate transporter like domains"/>
    <property type="match status" value="2"/>
</dbReference>
<dbReference type="SUPFAM" id="SSF103473">
    <property type="entry name" value="MFS general substrate transporter"/>
    <property type="match status" value="1"/>
</dbReference>
<proteinExistence type="inferred from homology"/>
<evidence type="ECO:0000256" key="5">
    <source>
        <dbReference type="ARBA" id="ARBA00023136"/>
    </source>
</evidence>
<dbReference type="InterPro" id="IPR000849">
    <property type="entry name" value="Sugar_P_transporter"/>
</dbReference>
<feature type="transmembrane region" description="Helical" evidence="7">
    <location>
        <begin position="44"/>
        <end position="61"/>
    </location>
</feature>
<dbReference type="PANTHER" id="PTHR11662:SF285">
    <property type="entry name" value="HEXURONATE TRANSPORTER"/>
    <property type="match status" value="1"/>
</dbReference>
<dbReference type="InterPro" id="IPR050382">
    <property type="entry name" value="MFS_Na/Anion_cotransporter"/>
</dbReference>
<name>A0A2R2ZJI1_ECOLX</name>
<comment type="subcellular location">
    <subcellularLocation>
        <location evidence="1">Membrane</location>
        <topology evidence="1">Multi-pass membrane protein</topology>
    </subcellularLocation>
</comment>
<feature type="domain" description="Major facilitator superfamily (MFS) profile" evidence="8">
    <location>
        <begin position="48"/>
        <end position="452"/>
    </location>
</feature>
<dbReference type="InterPro" id="IPR011701">
    <property type="entry name" value="MFS"/>
</dbReference>
<evidence type="ECO:0000313" key="9">
    <source>
        <dbReference type="EMBL" id="AUV50298.1"/>
    </source>
</evidence>
<dbReference type="PANTHER" id="PTHR11662">
    <property type="entry name" value="SOLUTE CARRIER FAMILY 17"/>
    <property type="match status" value="1"/>
</dbReference>
<evidence type="ECO:0000259" key="8">
    <source>
        <dbReference type="PROSITE" id="PS50850"/>
    </source>
</evidence>
<evidence type="ECO:0000256" key="4">
    <source>
        <dbReference type="ARBA" id="ARBA00022989"/>
    </source>
</evidence>
<reference evidence="9" key="1">
    <citation type="journal article" date="2018" name="Emerg. Microbes Infect.">
        <title>Potential transferability of mcr-3 via IS26-mediated homologous recombination in Escherichia coli.</title>
        <authorList>
            <person name="Wang Z."/>
            <person name="Fu Y."/>
            <person name="Du X.D."/>
            <person name="Jiang H."/>
            <person name="Wang Y."/>
        </authorList>
    </citation>
    <scope>NUCLEOTIDE SEQUENCE</scope>
    <source>
        <plasmid evidence="9">pHN8</plasmid>
    </source>
</reference>
<feature type="transmembrane region" description="Helical" evidence="7">
    <location>
        <begin position="340"/>
        <end position="358"/>
    </location>
</feature>
<dbReference type="GO" id="GO:0015134">
    <property type="term" value="F:hexuronate transmembrane transporter activity"/>
    <property type="evidence" value="ECO:0007669"/>
    <property type="project" value="TreeGrafter"/>
</dbReference>
<feature type="transmembrane region" description="Helical" evidence="7">
    <location>
        <begin position="271"/>
        <end position="292"/>
    </location>
</feature>
<keyword evidence="4 7" id="KW-1133">Transmembrane helix</keyword>
<geneLocation type="plasmid" evidence="9">
    <name>pHN8</name>
</geneLocation>
<protein>
    <submittedName>
        <fullName evidence="9">Hexuronate transporter</fullName>
    </submittedName>
</protein>
<feature type="transmembrane region" description="Helical" evidence="7">
    <location>
        <begin position="364"/>
        <end position="387"/>
    </location>
</feature>
<evidence type="ECO:0000256" key="3">
    <source>
        <dbReference type="ARBA" id="ARBA00022692"/>
    </source>
</evidence>
<keyword evidence="5 7" id="KW-0472">Membrane</keyword>
<keyword evidence="3 7" id="KW-0812">Transmembrane</keyword>
<keyword evidence="2" id="KW-1003">Cell membrane</keyword>
<feature type="transmembrane region" description="Helical" evidence="7">
    <location>
        <begin position="190"/>
        <end position="221"/>
    </location>
</feature>
<accession>A0A2R2ZJI1</accession>
<evidence type="ECO:0000256" key="7">
    <source>
        <dbReference type="SAM" id="Phobius"/>
    </source>
</evidence>
<feature type="transmembrane region" description="Helical" evidence="7">
    <location>
        <begin position="429"/>
        <end position="448"/>
    </location>
</feature>
<dbReference type="CDD" id="cd17319">
    <property type="entry name" value="MFS_ExuT_GudP_like"/>
    <property type="match status" value="1"/>
</dbReference>
<keyword evidence="9" id="KW-0614">Plasmid</keyword>